<gene>
    <name evidence="4" type="ORF">B5807_02207</name>
</gene>
<dbReference type="Proteomes" id="UP000193240">
    <property type="component" value="Unassembled WGS sequence"/>
</dbReference>
<dbReference type="STRING" id="105696.A0A1Y2M906"/>
<keyword evidence="2" id="KW-0812">Transmembrane</keyword>
<evidence type="ECO:0000313" key="4">
    <source>
        <dbReference type="EMBL" id="OSS52563.1"/>
    </source>
</evidence>
<feature type="transmembrane region" description="Helical" evidence="2">
    <location>
        <begin position="242"/>
        <end position="265"/>
    </location>
</feature>
<feature type="transmembrane region" description="Helical" evidence="2">
    <location>
        <begin position="302"/>
        <end position="325"/>
    </location>
</feature>
<feature type="domain" description="DUF6594" evidence="3">
    <location>
        <begin position="1"/>
        <end position="314"/>
    </location>
</feature>
<evidence type="ECO:0000313" key="5">
    <source>
        <dbReference type="Proteomes" id="UP000193240"/>
    </source>
</evidence>
<evidence type="ECO:0000256" key="1">
    <source>
        <dbReference type="SAM" id="MobiDB-lite"/>
    </source>
</evidence>
<keyword evidence="2" id="KW-0472">Membrane</keyword>
<dbReference type="AlphaFoldDB" id="A0A1Y2M906"/>
<protein>
    <recommendedName>
        <fullName evidence="3">DUF6594 domain-containing protein</fullName>
    </recommendedName>
</protein>
<feature type="region of interest" description="Disordered" evidence="1">
    <location>
        <begin position="198"/>
        <end position="238"/>
    </location>
</feature>
<proteinExistence type="predicted"/>
<dbReference type="PANTHER" id="PTHR34502:SF5">
    <property type="entry name" value="DUF6594 DOMAIN-CONTAINING PROTEIN"/>
    <property type="match status" value="1"/>
</dbReference>
<evidence type="ECO:0000256" key="2">
    <source>
        <dbReference type="SAM" id="Phobius"/>
    </source>
</evidence>
<dbReference type="Pfam" id="PF20237">
    <property type="entry name" value="DUF6594"/>
    <property type="match status" value="1"/>
</dbReference>
<accession>A0A1Y2M906</accession>
<dbReference type="PANTHER" id="PTHR34502">
    <property type="entry name" value="DUF6594 DOMAIN-CONTAINING PROTEIN-RELATED"/>
    <property type="match status" value="1"/>
</dbReference>
<keyword evidence="2" id="KW-1133">Transmembrane helix</keyword>
<name>A0A1Y2M906_EPING</name>
<dbReference type="EMBL" id="KZ107839">
    <property type="protein sequence ID" value="OSS52563.1"/>
    <property type="molecule type" value="Genomic_DNA"/>
</dbReference>
<feature type="transmembrane region" description="Helical" evidence="2">
    <location>
        <begin position="274"/>
        <end position="296"/>
    </location>
</feature>
<evidence type="ECO:0000259" key="3">
    <source>
        <dbReference type="Pfam" id="PF20237"/>
    </source>
</evidence>
<sequence length="334" mass="37417">MAEVPEFAAFPRYRDLNLRNLLYYKAQIDNLKMKILTQEEEQTLELERFDIIANEHNLEEPESVKNYRQMIIDLRALLSGYNEALLQYSNVSALSDPEEHNMRSLREWLATDESTSVRGLAGQDKTWGDPSQSAEPKWARARTVLSALFLAKQPPKSDLDLVITHREAKIDGLTKWVVYWLMPFYWDRRDHHRLAKDARSSDVEMGPIPDTQADAKVQQDTPPQKPPQRDPKTLESASESTALRITSALSTVMACLIPVVAIAALTQLHGTRDLLICITGFAVLFAAGLIFLTQGTSSRTEIFAATAAFSAVMVVFISQPIIQLAPGSSVSVEM</sequence>
<keyword evidence="5" id="KW-1185">Reference proteome</keyword>
<dbReference type="OMA" id="VYSEARM"/>
<dbReference type="InterPro" id="IPR046529">
    <property type="entry name" value="DUF6594"/>
</dbReference>
<dbReference type="InParanoid" id="A0A1Y2M906"/>
<reference evidence="4 5" key="1">
    <citation type="journal article" date="2017" name="Genome Announc.">
        <title>Genome sequence of the saprophytic ascomycete Epicoccum nigrum ICMP 19927 strain isolated from New Zealand.</title>
        <authorList>
            <person name="Fokin M."/>
            <person name="Fleetwood D."/>
            <person name="Weir B.S."/>
            <person name="Villas-Boas S.G."/>
        </authorList>
    </citation>
    <scope>NUCLEOTIDE SEQUENCE [LARGE SCALE GENOMIC DNA]</scope>
    <source>
        <strain evidence="4 5">ICMP 19927</strain>
    </source>
</reference>
<organism evidence="4 5">
    <name type="scientific">Epicoccum nigrum</name>
    <name type="common">Soil fungus</name>
    <name type="synonym">Epicoccum purpurascens</name>
    <dbReference type="NCBI Taxonomy" id="105696"/>
    <lineage>
        <taxon>Eukaryota</taxon>
        <taxon>Fungi</taxon>
        <taxon>Dikarya</taxon>
        <taxon>Ascomycota</taxon>
        <taxon>Pezizomycotina</taxon>
        <taxon>Dothideomycetes</taxon>
        <taxon>Pleosporomycetidae</taxon>
        <taxon>Pleosporales</taxon>
        <taxon>Pleosporineae</taxon>
        <taxon>Didymellaceae</taxon>
        <taxon>Epicoccum</taxon>
    </lineage>
</organism>